<dbReference type="Gene3D" id="3.30.70.100">
    <property type="match status" value="1"/>
</dbReference>
<dbReference type="EMBL" id="JBHUIP010000013">
    <property type="protein sequence ID" value="MFD2264315.1"/>
    <property type="molecule type" value="Genomic_DNA"/>
</dbReference>
<evidence type="ECO:0000313" key="4">
    <source>
        <dbReference type="Proteomes" id="UP001597295"/>
    </source>
</evidence>
<dbReference type="InterPro" id="IPR013097">
    <property type="entry name" value="Dabb"/>
</dbReference>
<evidence type="ECO:0000256" key="1">
    <source>
        <dbReference type="ARBA" id="ARBA00011738"/>
    </source>
</evidence>
<comment type="subunit">
    <text evidence="1">Homodimer.</text>
</comment>
<dbReference type="PANTHER" id="PTHR33178:SF10">
    <property type="entry name" value="STRESS-RESPONSE A_B BARREL DOMAIN-CONTAINING PROTEIN"/>
    <property type="match status" value="1"/>
</dbReference>
<proteinExistence type="predicted"/>
<dbReference type="PANTHER" id="PTHR33178">
    <property type="match status" value="1"/>
</dbReference>
<feature type="domain" description="Stress-response A/B barrel" evidence="2">
    <location>
        <begin position="4"/>
        <end position="99"/>
    </location>
</feature>
<dbReference type="InterPro" id="IPR011008">
    <property type="entry name" value="Dimeric_a/b-barrel"/>
</dbReference>
<name>A0ABW5DUW8_9PROT</name>
<gene>
    <name evidence="3" type="ORF">ACFSM5_15535</name>
</gene>
<reference evidence="4" key="1">
    <citation type="journal article" date="2019" name="Int. J. Syst. Evol. Microbiol.">
        <title>The Global Catalogue of Microorganisms (GCM) 10K type strain sequencing project: providing services to taxonomists for standard genome sequencing and annotation.</title>
        <authorList>
            <consortium name="The Broad Institute Genomics Platform"/>
            <consortium name="The Broad Institute Genome Sequencing Center for Infectious Disease"/>
            <person name="Wu L."/>
            <person name="Ma J."/>
        </authorList>
    </citation>
    <scope>NUCLEOTIDE SEQUENCE [LARGE SCALE GENOMIC DNA]</scope>
    <source>
        <strain evidence="4">CGMCC 1.19062</strain>
    </source>
</reference>
<evidence type="ECO:0000313" key="3">
    <source>
        <dbReference type="EMBL" id="MFD2264315.1"/>
    </source>
</evidence>
<dbReference type="SUPFAM" id="SSF54909">
    <property type="entry name" value="Dimeric alpha+beta barrel"/>
    <property type="match status" value="1"/>
</dbReference>
<organism evidence="3 4">
    <name type="scientific">Lacibacterium aquatile</name>
    <dbReference type="NCBI Taxonomy" id="1168082"/>
    <lineage>
        <taxon>Bacteria</taxon>
        <taxon>Pseudomonadati</taxon>
        <taxon>Pseudomonadota</taxon>
        <taxon>Alphaproteobacteria</taxon>
        <taxon>Rhodospirillales</taxon>
        <taxon>Rhodospirillaceae</taxon>
    </lineage>
</organism>
<dbReference type="PROSITE" id="PS51502">
    <property type="entry name" value="S_R_A_B_BARREL"/>
    <property type="match status" value="1"/>
</dbReference>
<keyword evidence="4" id="KW-1185">Reference proteome</keyword>
<accession>A0ABW5DUW8</accession>
<dbReference type="Proteomes" id="UP001597295">
    <property type="component" value="Unassembled WGS sequence"/>
</dbReference>
<dbReference type="RefSeq" id="WP_379877388.1">
    <property type="nucleotide sequence ID" value="NZ_JBHUIP010000013.1"/>
</dbReference>
<protein>
    <submittedName>
        <fullName evidence="3">Dabb family protein</fullName>
    </submittedName>
</protein>
<comment type="caution">
    <text evidence="3">The sequence shown here is derived from an EMBL/GenBank/DDBJ whole genome shotgun (WGS) entry which is preliminary data.</text>
</comment>
<dbReference type="Pfam" id="PF07876">
    <property type="entry name" value="Dabb"/>
    <property type="match status" value="1"/>
</dbReference>
<sequence>MTQIDHLVLFRWKQGADLAAIARATEALAQLPSQISGITAYVGGPQASPEGLGQGFDFAFRMTFTDIAARDAYLPHPAHKAVIETFLAPIIETALVFDIQH</sequence>
<dbReference type="InterPro" id="IPR044662">
    <property type="entry name" value="HS1/DABB1-like"/>
</dbReference>
<dbReference type="SMART" id="SM00886">
    <property type="entry name" value="Dabb"/>
    <property type="match status" value="1"/>
</dbReference>
<evidence type="ECO:0000259" key="2">
    <source>
        <dbReference type="PROSITE" id="PS51502"/>
    </source>
</evidence>